<feature type="compositionally biased region" description="Pro residues" evidence="6">
    <location>
        <begin position="817"/>
        <end position="828"/>
    </location>
</feature>
<feature type="compositionally biased region" description="Basic and acidic residues" evidence="6">
    <location>
        <begin position="696"/>
        <end position="708"/>
    </location>
</feature>
<feature type="compositionally biased region" description="Basic residues" evidence="6">
    <location>
        <begin position="799"/>
        <end position="809"/>
    </location>
</feature>
<feature type="region of interest" description="Disordered" evidence="6">
    <location>
        <begin position="684"/>
        <end position="708"/>
    </location>
</feature>
<feature type="region of interest" description="Disordered" evidence="6">
    <location>
        <begin position="571"/>
        <end position="618"/>
    </location>
</feature>
<organism evidence="8 9">
    <name type="scientific">Sphaerobolus stellatus (strain SS14)</name>
    <dbReference type="NCBI Taxonomy" id="990650"/>
    <lineage>
        <taxon>Eukaryota</taxon>
        <taxon>Fungi</taxon>
        <taxon>Dikarya</taxon>
        <taxon>Basidiomycota</taxon>
        <taxon>Agaricomycotina</taxon>
        <taxon>Agaricomycetes</taxon>
        <taxon>Phallomycetidae</taxon>
        <taxon>Geastrales</taxon>
        <taxon>Sphaerobolaceae</taxon>
        <taxon>Sphaerobolus</taxon>
    </lineage>
</organism>
<proteinExistence type="predicted"/>
<keyword evidence="3" id="KW-0238">DNA-binding</keyword>
<keyword evidence="2" id="KW-0805">Transcription regulation</keyword>
<dbReference type="PANTHER" id="PTHR31845:SF17">
    <property type="entry name" value="ZN(II)2CYS6 TRANSCRIPTION FACTOR (EUROFUNG)"/>
    <property type="match status" value="1"/>
</dbReference>
<evidence type="ECO:0000256" key="4">
    <source>
        <dbReference type="ARBA" id="ARBA00023163"/>
    </source>
</evidence>
<dbReference type="AlphaFoldDB" id="A0A0C9VAZ4"/>
<feature type="compositionally biased region" description="Polar residues" evidence="6">
    <location>
        <begin position="575"/>
        <end position="590"/>
    </location>
</feature>
<dbReference type="GO" id="GO:0008270">
    <property type="term" value="F:zinc ion binding"/>
    <property type="evidence" value="ECO:0007669"/>
    <property type="project" value="InterPro"/>
</dbReference>
<dbReference type="PROSITE" id="PS00463">
    <property type="entry name" value="ZN2_CY6_FUNGAL_1"/>
    <property type="match status" value="1"/>
</dbReference>
<feature type="region of interest" description="Disordered" evidence="6">
    <location>
        <begin position="93"/>
        <end position="119"/>
    </location>
</feature>
<dbReference type="EMBL" id="KN837199">
    <property type="protein sequence ID" value="KIJ34436.1"/>
    <property type="molecule type" value="Genomic_DNA"/>
</dbReference>
<evidence type="ECO:0000256" key="6">
    <source>
        <dbReference type="SAM" id="MobiDB-lite"/>
    </source>
</evidence>
<feature type="compositionally biased region" description="Basic and acidic residues" evidence="6">
    <location>
        <begin position="101"/>
        <end position="112"/>
    </location>
</feature>
<feature type="compositionally biased region" description="Polar residues" evidence="6">
    <location>
        <begin position="684"/>
        <end position="695"/>
    </location>
</feature>
<dbReference type="CDD" id="cd00067">
    <property type="entry name" value="GAL4"/>
    <property type="match status" value="1"/>
</dbReference>
<dbReference type="CDD" id="cd12148">
    <property type="entry name" value="fungal_TF_MHR"/>
    <property type="match status" value="1"/>
</dbReference>
<evidence type="ECO:0000256" key="2">
    <source>
        <dbReference type="ARBA" id="ARBA00023015"/>
    </source>
</evidence>
<dbReference type="SMART" id="SM00066">
    <property type="entry name" value="GAL4"/>
    <property type="match status" value="1"/>
</dbReference>
<feature type="compositionally biased region" description="Low complexity" evidence="6">
    <location>
        <begin position="591"/>
        <end position="618"/>
    </location>
</feature>
<dbReference type="InterPro" id="IPR051089">
    <property type="entry name" value="prtT"/>
</dbReference>
<feature type="domain" description="Zn(2)-C6 fungal-type" evidence="7">
    <location>
        <begin position="42"/>
        <end position="75"/>
    </location>
</feature>
<feature type="compositionally biased region" description="Polar residues" evidence="6">
    <location>
        <begin position="830"/>
        <end position="844"/>
    </location>
</feature>
<dbReference type="OrthoDB" id="2595934at2759"/>
<feature type="region of interest" description="Disordered" evidence="6">
    <location>
        <begin position="1"/>
        <end position="41"/>
    </location>
</feature>
<dbReference type="Pfam" id="PF00172">
    <property type="entry name" value="Zn_clus"/>
    <property type="match status" value="1"/>
</dbReference>
<dbReference type="HOGENOM" id="CLU_012056_0_0_1"/>
<keyword evidence="9" id="KW-1185">Reference proteome</keyword>
<reference evidence="8 9" key="1">
    <citation type="submission" date="2014-06" db="EMBL/GenBank/DDBJ databases">
        <title>Evolutionary Origins and Diversification of the Mycorrhizal Mutualists.</title>
        <authorList>
            <consortium name="DOE Joint Genome Institute"/>
            <consortium name="Mycorrhizal Genomics Consortium"/>
            <person name="Kohler A."/>
            <person name="Kuo A."/>
            <person name="Nagy L.G."/>
            <person name="Floudas D."/>
            <person name="Copeland A."/>
            <person name="Barry K.W."/>
            <person name="Cichocki N."/>
            <person name="Veneault-Fourrey C."/>
            <person name="LaButti K."/>
            <person name="Lindquist E.A."/>
            <person name="Lipzen A."/>
            <person name="Lundell T."/>
            <person name="Morin E."/>
            <person name="Murat C."/>
            <person name="Riley R."/>
            <person name="Ohm R."/>
            <person name="Sun H."/>
            <person name="Tunlid A."/>
            <person name="Henrissat B."/>
            <person name="Grigoriev I.V."/>
            <person name="Hibbett D.S."/>
            <person name="Martin F."/>
        </authorList>
    </citation>
    <scope>NUCLEOTIDE SEQUENCE [LARGE SCALE GENOMIC DNA]</scope>
    <source>
        <strain evidence="8 9">SS14</strain>
    </source>
</reference>
<sequence length="912" mass="99582">MAGNTGFMDSPASTLSTKRPRPDQEHTSNPRTKRIHPNTSKACNACRKQKSRCEQLPGDGDGCHRCVILAIPCIFKPEVPPIQTKERKQRVLLPRVQTQKSNEKAGDGKDGRLSSPDNSRLQVLANTTELLSSASEQPPPPVSSSRPKTPLLLQMLSTVESTLLPPPHIDTHTLRFRTDWQRWVAPLTLLRDLLRRNTAPEPHWRQDARPVEADLLSPLEVRQLRQHFFTQYAPWLPTISLFATSTTIPATISPFLSTVIHATAARTLPTPLPFSTISSLRASSLHHVGHIFANPMSYPVIETLYALLALIMWPLEPADDVTSLIHGAKRMAQSADNGRLGLSAHGVYSIVPSIPPSAANLSPEDLDLIRLWYALCTNETIFTLGAGTIATPPPTILLITALGSPSNIALSNRPIADILLTFQASLHRVIVGAMGERTLQPNGSIADGTGRDGSIQSSQAIAKTPEAMLEYSRKVFTFLSKLEEWDIEFKSVKAESPRASHIHFATLEIEYHYLTLIYVTHSLITMCYAIPLKHTFVEAKCSIWSWSVTANKAAHRILELWNKFSSAMSEPGPNHNINNSTTNGAAANQNSPPCTSSRTSPSLSPRHPSSQTLQSQSTGTSLLSLAPNRIYAMVVVAVMLILRHQVAAYEFGRRRSILEIPPAGFTKQAEMAIRRVVRSMGSYSVARSPTSNSSSDQREGIGDIDGGRRTGHAAVRYAEIIDALLRIWEEKHAAKVYAFSSSSGTGACDEPDILSCPCSGSAETSAMTTATRFNSPYSLDSTLPSCDSEHTHAHVPFHHASHSHSHTSHPPHNSLPFQPPQPHYPPPKSCSDSQHIPQPQSYSHLQPAQHPHPHYAPYQSPLEIDLSLLGTDLFSDAAAAFAWDGLGSLDWSLGFEPGSDGGGYNGTGMGMV</sequence>
<dbReference type="GO" id="GO:0000981">
    <property type="term" value="F:DNA-binding transcription factor activity, RNA polymerase II-specific"/>
    <property type="evidence" value="ECO:0007669"/>
    <property type="project" value="InterPro"/>
</dbReference>
<dbReference type="GO" id="GO:0000976">
    <property type="term" value="F:transcription cis-regulatory region binding"/>
    <property type="evidence" value="ECO:0007669"/>
    <property type="project" value="TreeGrafter"/>
</dbReference>
<dbReference type="GO" id="GO:0005634">
    <property type="term" value="C:nucleus"/>
    <property type="evidence" value="ECO:0007669"/>
    <property type="project" value="UniProtKB-SubCell"/>
</dbReference>
<dbReference type="InterPro" id="IPR036864">
    <property type="entry name" value="Zn2-C6_fun-type_DNA-bd_sf"/>
</dbReference>
<accession>A0A0C9VAZ4</accession>
<evidence type="ECO:0000313" key="8">
    <source>
        <dbReference type="EMBL" id="KIJ34436.1"/>
    </source>
</evidence>
<dbReference type="SUPFAM" id="SSF57701">
    <property type="entry name" value="Zn2/Cys6 DNA-binding domain"/>
    <property type="match status" value="1"/>
</dbReference>
<evidence type="ECO:0000256" key="3">
    <source>
        <dbReference type="ARBA" id="ARBA00023125"/>
    </source>
</evidence>
<dbReference type="PROSITE" id="PS50048">
    <property type="entry name" value="ZN2_CY6_FUNGAL_2"/>
    <property type="match status" value="1"/>
</dbReference>
<keyword evidence="4" id="KW-0804">Transcription</keyword>
<protein>
    <recommendedName>
        <fullName evidence="7">Zn(2)-C6 fungal-type domain-containing protein</fullName>
    </recommendedName>
</protein>
<feature type="region of interest" description="Disordered" evidence="6">
    <location>
        <begin position="799"/>
        <end position="857"/>
    </location>
</feature>
<dbReference type="InterPro" id="IPR001138">
    <property type="entry name" value="Zn2Cys6_DnaBD"/>
</dbReference>
<dbReference type="PANTHER" id="PTHR31845">
    <property type="entry name" value="FINGER DOMAIN PROTEIN, PUTATIVE-RELATED"/>
    <property type="match status" value="1"/>
</dbReference>
<dbReference type="Proteomes" id="UP000054279">
    <property type="component" value="Unassembled WGS sequence"/>
</dbReference>
<dbReference type="Gene3D" id="4.10.240.10">
    <property type="entry name" value="Zn(2)-C6 fungal-type DNA-binding domain"/>
    <property type="match status" value="1"/>
</dbReference>
<gene>
    <name evidence="8" type="ORF">M422DRAFT_263388</name>
</gene>
<evidence type="ECO:0000313" key="9">
    <source>
        <dbReference type="Proteomes" id="UP000054279"/>
    </source>
</evidence>
<evidence type="ECO:0000256" key="5">
    <source>
        <dbReference type="ARBA" id="ARBA00023242"/>
    </source>
</evidence>
<keyword evidence="5" id="KW-0539">Nucleus</keyword>
<comment type="subcellular location">
    <subcellularLocation>
        <location evidence="1">Nucleus</location>
    </subcellularLocation>
</comment>
<evidence type="ECO:0000256" key="1">
    <source>
        <dbReference type="ARBA" id="ARBA00004123"/>
    </source>
</evidence>
<evidence type="ECO:0000259" key="7">
    <source>
        <dbReference type="PROSITE" id="PS50048"/>
    </source>
</evidence>
<name>A0A0C9VAZ4_SPHS4</name>